<keyword evidence="8" id="KW-1185">Reference proteome</keyword>
<feature type="chain" id="PRO_5004342652" evidence="6">
    <location>
        <begin position="25"/>
        <end position="77"/>
    </location>
</feature>
<comment type="subcellular location">
    <subcellularLocation>
        <location evidence="1">Nucleus</location>
    </subcellularLocation>
</comment>
<dbReference type="Gene3D" id="2.20.28.30">
    <property type="entry name" value="RNA polymerase ii, chain L"/>
    <property type="match status" value="1"/>
</dbReference>
<dbReference type="eggNOG" id="KOG3507">
    <property type="taxonomic scope" value="Eukaryota"/>
</dbReference>
<dbReference type="GO" id="GO:0008270">
    <property type="term" value="F:zinc ion binding"/>
    <property type="evidence" value="ECO:0007669"/>
    <property type="project" value="InterPro"/>
</dbReference>
<protein>
    <submittedName>
        <fullName evidence="7">Uncharacterized protein</fullName>
    </submittedName>
</protein>
<dbReference type="GO" id="GO:0006351">
    <property type="term" value="P:DNA-templated transcription"/>
    <property type="evidence" value="ECO:0007669"/>
    <property type="project" value="InterPro"/>
</dbReference>
<evidence type="ECO:0000256" key="3">
    <source>
        <dbReference type="ARBA" id="ARBA00022833"/>
    </source>
</evidence>
<evidence type="ECO:0000256" key="6">
    <source>
        <dbReference type="SAM" id="SignalP"/>
    </source>
</evidence>
<dbReference type="InterPro" id="IPR006591">
    <property type="entry name" value="RNAP_P/RPABC4"/>
</dbReference>
<keyword evidence="6" id="KW-0732">Signal</keyword>
<feature type="non-terminal residue" evidence="7">
    <location>
        <position position="1"/>
    </location>
</feature>
<dbReference type="InterPro" id="IPR039747">
    <property type="entry name" value="RPABC4"/>
</dbReference>
<name>R0GN96_9BRAS</name>
<sequence length="77" mass="8856">RLSFLFTISSSLACLLFRIIRIMASKPDPDVIYVCGDCGEENNLKRGDVFKCRECGFRILFKKRVPHTKTKRFIAAN</sequence>
<accession>R0GN96</accession>
<dbReference type="GO" id="GO:0005665">
    <property type="term" value="C:RNA polymerase II, core complex"/>
    <property type="evidence" value="ECO:0007669"/>
    <property type="project" value="TreeGrafter"/>
</dbReference>
<organism evidence="7 8">
    <name type="scientific">Capsella rubella</name>
    <dbReference type="NCBI Taxonomy" id="81985"/>
    <lineage>
        <taxon>Eukaryota</taxon>
        <taxon>Viridiplantae</taxon>
        <taxon>Streptophyta</taxon>
        <taxon>Embryophyta</taxon>
        <taxon>Tracheophyta</taxon>
        <taxon>Spermatophyta</taxon>
        <taxon>Magnoliopsida</taxon>
        <taxon>eudicotyledons</taxon>
        <taxon>Gunneridae</taxon>
        <taxon>Pentapetalae</taxon>
        <taxon>rosids</taxon>
        <taxon>malvids</taxon>
        <taxon>Brassicales</taxon>
        <taxon>Brassicaceae</taxon>
        <taxon>Camelineae</taxon>
        <taxon>Capsella</taxon>
    </lineage>
</organism>
<evidence type="ECO:0000256" key="1">
    <source>
        <dbReference type="ARBA" id="ARBA00004123"/>
    </source>
</evidence>
<gene>
    <name evidence="7" type="ORF">CARUB_v10010797mg</name>
</gene>
<keyword evidence="3" id="KW-0862">Zinc</keyword>
<reference evidence="8" key="1">
    <citation type="journal article" date="2013" name="Nat. Genet.">
        <title>The Capsella rubella genome and the genomic consequences of rapid mating system evolution.</title>
        <authorList>
            <person name="Slotte T."/>
            <person name="Hazzouri K.M."/>
            <person name="Agren J.A."/>
            <person name="Koenig D."/>
            <person name="Maumus F."/>
            <person name="Guo Y.L."/>
            <person name="Steige K."/>
            <person name="Platts A.E."/>
            <person name="Escobar J.S."/>
            <person name="Newman L.K."/>
            <person name="Wang W."/>
            <person name="Mandakova T."/>
            <person name="Vello E."/>
            <person name="Smith L.M."/>
            <person name="Henz S.R."/>
            <person name="Steffen J."/>
            <person name="Takuno S."/>
            <person name="Brandvain Y."/>
            <person name="Coop G."/>
            <person name="Andolfatto P."/>
            <person name="Hu T.T."/>
            <person name="Blanchette M."/>
            <person name="Clark R.M."/>
            <person name="Quesneville H."/>
            <person name="Nordborg M."/>
            <person name="Gaut B.S."/>
            <person name="Lysak M.A."/>
            <person name="Jenkins J."/>
            <person name="Grimwood J."/>
            <person name="Chapman J."/>
            <person name="Prochnik S."/>
            <person name="Shu S."/>
            <person name="Rokhsar D."/>
            <person name="Schmutz J."/>
            <person name="Weigel D."/>
            <person name="Wright S.I."/>
        </authorList>
    </citation>
    <scope>NUCLEOTIDE SEQUENCE [LARGE SCALE GENOMIC DNA]</scope>
    <source>
        <strain evidence="8">cv. Monte Gargano</strain>
    </source>
</reference>
<dbReference type="GO" id="GO:0005666">
    <property type="term" value="C:RNA polymerase III complex"/>
    <property type="evidence" value="ECO:0007669"/>
    <property type="project" value="TreeGrafter"/>
</dbReference>
<dbReference type="GO" id="GO:0005736">
    <property type="term" value="C:RNA polymerase I complex"/>
    <property type="evidence" value="ECO:0007669"/>
    <property type="project" value="TreeGrafter"/>
</dbReference>
<comment type="similarity">
    <text evidence="5">Belongs to the archaeal Rpo12/eukaryotic RPC10 RNA polymerase subunit family.</text>
</comment>
<dbReference type="EMBL" id="KB870805">
    <property type="protein sequence ID" value="EOA37251.1"/>
    <property type="molecule type" value="Genomic_DNA"/>
</dbReference>
<keyword evidence="4" id="KW-0539">Nucleus</keyword>
<dbReference type="Pfam" id="PF03604">
    <property type="entry name" value="Zn_ribbon_RPAB4"/>
    <property type="match status" value="1"/>
</dbReference>
<dbReference type="AlphaFoldDB" id="R0GN96"/>
<dbReference type="KEGG" id="crb:17898417"/>
<dbReference type="SUPFAM" id="SSF63393">
    <property type="entry name" value="RNA polymerase subunits"/>
    <property type="match status" value="1"/>
</dbReference>
<evidence type="ECO:0000256" key="4">
    <source>
        <dbReference type="ARBA" id="ARBA00023242"/>
    </source>
</evidence>
<dbReference type="GO" id="GO:0003899">
    <property type="term" value="F:DNA-directed RNA polymerase activity"/>
    <property type="evidence" value="ECO:0007669"/>
    <property type="project" value="InterPro"/>
</dbReference>
<proteinExistence type="inferred from homology"/>
<evidence type="ECO:0000313" key="7">
    <source>
        <dbReference type="EMBL" id="EOA37251.1"/>
    </source>
</evidence>
<evidence type="ECO:0000256" key="5">
    <source>
        <dbReference type="ARBA" id="ARBA00025770"/>
    </source>
</evidence>
<dbReference type="Proteomes" id="UP000029121">
    <property type="component" value="Unassembled WGS sequence"/>
</dbReference>
<dbReference type="PANTHER" id="PTHR12056:SF2">
    <property type="entry name" value="GEO11084P1"/>
    <property type="match status" value="1"/>
</dbReference>
<feature type="signal peptide" evidence="6">
    <location>
        <begin position="1"/>
        <end position="24"/>
    </location>
</feature>
<keyword evidence="2" id="KW-0479">Metal-binding</keyword>
<dbReference type="SMART" id="SM00659">
    <property type="entry name" value="RPOLCX"/>
    <property type="match status" value="1"/>
</dbReference>
<dbReference type="FunFam" id="2.20.28.30:FF:000002">
    <property type="entry name" value="DNA-directed RNA polymerases II, IV and V subunit 12"/>
    <property type="match status" value="1"/>
</dbReference>
<dbReference type="STRING" id="81985.R0GN96"/>
<dbReference type="PANTHER" id="PTHR12056">
    <property type="entry name" value="DNA-DIRECTED RNA POLYMERASES I, II, AND III"/>
    <property type="match status" value="1"/>
</dbReference>
<dbReference type="GO" id="GO:0003677">
    <property type="term" value="F:DNA binding"/>
    <property type="evidence" value="ECO:0007669"/>
    <property type="project" value="InterPro"/>
</dbReference>
<evidence type="ECO:0000256" key="2">
    <source>
        <dbReference type="ARBA" id="ARBA00022723"/>
    </source>
</evidence>
<dbReference type="InterPro" id="IPR029040">
    <property type="entry name" value="RPABC4/Spt4"/>
</dbReference>
<evidence type="ECO:0000313" key="8">
    <source>
        <dbReference type="Proteomes" id="UP000029121"/>
    </source>
</evidence>
<dbReference type="OrthoDB" id="5585087at2759"/>